<dbReference type="EMBL" id="UYYF01004520">
    <property type="protein sequence ID" value="VDN05018.1"/>
    <property type="molecule type" value="Genomic_DNA"/>
</dbReference>
<dbReference type="GO" id="GO:0005743">
    <property type="term" value="C:mitochondrial inner membrane"/>
    <property type="evidence" value="ECO:0007669"/>
    <property type="project" value="UniProtKB-SubCell"/>
</dbReference>
<protein>
    <recommendedName>
        <fullName evidence="6">SURF1-like protein</fullName>
    </recommendedName>
</protein>
<keyword evidence="3 6" id="KW-0812">Transmembrane</keyword>
<keyword evidence="8" id="KW-1185">Reference proteome</keyword>
<name>A0A0N5D3P6_THECL</name>
<evidence type="ECO:0000313" key="7">
    <source>
        <dbReference type="EMBL" id="VDN05018.1"/>
    </source>
</evidence>
<reference evidence="9" key="1">
    <citation type="submission" date="2017-02" db="UniProtKB">
        <authorList>
            <consortium name="WormBaseParasite"/>
        </authorList>
    </citation>
    <scope>IDENTIFICATION</scope>
</reference>
<organism evidence="9">
    <name type="scientific">Thelazia callipaeda</name>
    <name type="common">Oriental eyeworm</name>
    <name type="synonym">Parasitic nematode</name>
    <dbReference type="NCBI Taxonomy" id="103827"/>
    <lineage>
        <taxon>Eukaryota</taxon>
        <taxon>Metazoa</taxon>
        <taxon>Ecdysozoa</taxon>
        <taxon>Nematoda</taxon>
        <taxon>Chromadorea</taxon>
        <taxon>Rhabditida</taxon>
        <taxon>Spirurina</taxon>
        <taxon>Spiruromorpha</taxon>
        <taxon>Thelazioidea</taxon>
        <taxon>Thelaziidae</taxon>
        <taxon>Thelazia</taxon>
    </lineage>
</organism>
<dbReference type="InterPro" id="IPR002994">
    <property type="entry name" value="Surf1/Shy1"/>
</dbReference>
<dbReference type="Proteomes" id="UP000276776">
    <property type="component" value="Unassembled WGS sequence"/>
</dbReference>
<dbReference type="GO" id="GO:0033617">
    <property type="term" value="P:mitochondrial respiratory chain complex IV assembly"/>
    <property type="evidence" value="ECO:0007669"/>
    <property type="project" value="TreeGrafter"/>
</dbReference>
<evidence type="ECO:0000256" key="6">
    <source>
        <dbReference type="RuleBase" id="RU363076"/>
    </source>
</evidence>
<evidence type="ECO:0000313" key="9">
    <source>
        <dbReference type="WBParaSite" id="TCLT_0000756101-mRNA-1"/>
    </source>
</evidence>
<dbReference type="PANTHER" id="PTHR23427:SF2">
    <property type="entry name" value="SURFEIT LOCUS PROTEIN 1"/>
    <property type="match status" value="1"/>
</dbReference>
<evidence type="ECO:0000256" key="5">
    <source>
        <dbReference type="ARBA" id="ARBA00023136"/>
    </source>
</evidence>
<keyword evidence="5 6" id="KW-0472">Membrane</keyword>
<keyword evidence="6" id="KW-0496">Mitochondrion</keyword>
<comment type="subcellular location">
    <subcellularLocation>
        <location evidence="1">Membrane</location>
    </subcellularLocation>
    <subcellularLocation>
        <location evidence="6">Mitochondrion inner membrane</location>
        <topology evidence="6">Multi-pass membrane protein</topology>
    </subcellularLocation>
</comment>
<dbReference type="CDD" id="cd06662">
    <property type="entry name" value="SURF1"/>
    <property type="match status" value="1"/>
</dbReference>
<proteinExistence type="inferred from homology"/>
<dbReference type="WBParaSite" id="TCLT_0000756101-mRNA-1">
    <property type="protein sequence ID" value="TCLT_0000756101-mRNA-1"/>
    <property type="gene ID" value="TCLT_0000756101"/>
</dbReference>
<dbReference type="OrthoDB" id="10040024at2759"/>
<sequence>MFNGLTDKLLQHLVSNRGSKCLLFHCVRNSSVYDIAEESKQSSKKREKLWNKLNPIVGLGAPLLAFALGAWQLQRLRWKTDLLKKIENNSKQEVMPFPDENLSLLDDLEYAKVQLTGEFLHDREFYVLPRVRFDEHKDESKKRPSVSSLGNSGAQVITPFKLYPSGLIILVNRGWVPPQRINPINRAEGQVQGQVTFNAVVRHSEKKPIFVKKNDPDRNLWLYTDISQMAEKYGTEAVLVDACYGEFFFLRYGRKSGHSTVEGGPIGGQTRVIHRNDHMLYACFWFSIGAAVLYAWFL</sequence>
<evidence type="ECO:0000256" key="2">
    <source>
        <dbReference type="ARBA" id="ARBA00007165"/>
    </source>
</evidence>
<dbReference type="AlphaFoldDB" id="A0A0N5D3P6"/>
<comment type="function">
    <text evidence="6">Probably involved in the biogenesis of the COX complex.</text>
</comment>
<dbReference type="PANTHER" id="PTHR23427">
    <property type="entry name" value="SURFEIT LOCUS PROTEIN"/>
    <property type="match status" value="1"/>
</dbReference>
<keyword evidence="6" id="KW-0999">Mitochondrion inner membrane</keyword>
<evidence type="ECO:0000256" key="3">
    <source>
        <dbReference type="ARBA" id="ARBA00022692"/>
    </source>
</evidence>
<dbReference type="STRING" id="103827.A0A0N5D3P6"/>
<gene>
    <name evidence="7" type="ORF">TCLT_LOCUS7550</name>
</gene>
<accession>A0A0N5D3P6</accession>
<evidence type="ECO:0000256" key="4">
    <source>
        <dbReference type="ARBA" id="ARBA00022989"/>
    </source>
</evidence>
<evidence type="ECO:0000313" key="8">
    <source>
        <dbReference type="Proteomes" id="UP000276776"/>
    </source>
</evidence>
<dbReference type="PROSITE" id="PS50895">
    <property type="entry name" value="SURF1"/>
    <property type="match status" value="1"/>
</dbReference>
<comment type="similarity">
    <text evidence="2 6">Belongs to the SURF1 family.</text>
</comment>
<dbReference type="Pfam" id="PF02104">
    <property type="entry name" value="SURF1"/>
    <property type="match status" value="1"/>
</dbReference>
<feature type="transmembrane region" description="Helical" evidence="6">
    <location>
        <begin position="279"/>
        <end position="297"/>
    </location>
</feature>
<dbReference type="InterPro" id="IPR045214">
    <property type="entry name" value="Surf1/Surf4"/>
</dbReference>
<reference evidence="7 8" key="2">
    <citation type="submission" date="2018-11" db="EMBL/GenBank/DDBJ databases">
        <authorList>
            <consortium name="Pathogen Informatics"/>
        </authorList>
    </citation>
    <scope>NUCLEOTIDE SEQUENCE [LARGE SCALE GENOMIC DNA]</scope>
</reference>
<evidence type="ECO:0000256" key="1">
    <source>
        <dbReference type="ARBA" id="ARBA00004370"/>
    </source>
</evidence>
<keyword evidence="4 6" id="KW-1133">Transmembrane helix</keyword>
<dbReference type="OMA" id="WYSRDVA"/>
<comment type="caution">
    <text evidence="6">Lacks conserved residue(s) required for the propagation of feature annotation.</text>
</comment>